<dbReference type="InterPro" id="IPR017938">
    <property type="entry name" value="Riboflavin_synthase-like_b-brl"/>
</dbReference>
<dbReference type="Gene3D" id="2.40.30.10">
    <property type="entry name" value="Translation factors"/>
    <property type="match status" value="1"/>
</dbReference>
<feature type="domain" description="FAD-binding FR-type" evidence="1">
    <location>
        <begin position="14"/>
        <end position="115"/>
    </location>
</feature>
<reference evidence="3" key="1">
    <citation type="journal article" date="2019" name="Int. J. Syst. Evol. Microbiol.">
        <title>The Global Catalogue of Microorganisms (GCM) 10K type strain sequencing project: providing services to taxonomists for standard genome sequencing and annotation.</title>
        <authorList>
            <consortium name="The Broad Institute Genomics Platform"/>
            <consortium name="The Broad Institute Genome Sequencing Center for Infectious Disease"/>
            <person name="Wu L."/>
            <person name="Ma J."/>
        </authorList>
    </citation>
    <scope>NUCLEOTIDE SEQUENCE [LARGE SCALE GENOMIC DNA]</scope>
    <source>
        <strain evidence="3">JCM 15933</strain>
    </source>
</reference>
<dbReference type="InterPro" id="IPR013113">
    <property type="entry name" value="SIP_FAD-bd"/>
</dbReference>
<dbReference type="SUPFAM" id="SSF63380">
    <property type="entry name" value="Riboflavin synthase domain-like"/>
    <property type="match status" value="1"/>
</dbReference>
<dbReference type="RefSeq" id="WP_344505369.1">
    <property type="nucleotide sequence ID" value="NZ_BAAAQD010000012.1"/>
</dbReference>
<keyword evidence="3" id="KW-1185">Reference proteome</keyword>
<name>A0ABP4LXY4_9ACTN</name>
<dbReference type="InterPro" id="IPR017927">
    <property type="entry name" value="FAD-bd_FR_type"/>
</dbReference>
<evidence type="ECO:0000313" key="3">
    <source>
        <dbReference type="Proteomes" id="UP001501470"/>
    </source>
</evidence>
<evidence type="ECO:0000313" key="2">
    <source>
        <dbReference type="EMBL" id="GAA1532290.1"/>
    </source>
</evidence>
<dbReference type="EMBL" id="BAAAQD010000012">
    <property type="protein sequence ID" value="GAA1532290.1"/>
    <property type="molecule type" value="Genomic_DNA"/>
</dbReference>
<sequence>MGIAGRLIDMAEAALLTEAEVAAVDGVGDDFVRVDLVAPAFRAAKWAAGAKVQIRPPGAGRGLRTFTPTSWDVDGGRTSLLAYLHGDGPASVWFRRVQAGDRVKLMGPRRSIDPPAAGESVLFVGDATSVALAGAFETTGAALTCLFEAERPAALDGLRPGAEVCEPAALLDRLRAARAGMAGPYRLVVTGNAATVHAVRREIRTWSAPPAKVTGKAYWAAGRTGLD</sequence>
<dbReference type="PANTHER" id="PTHR30157:SF0">
    <property type="entry name" value="NADPH-DEPENDENT FERRIC-CHELATE REDUCTASE"/>
    <property type="match status" value="1"/>
</dbReference>
<dbReference type="PANTHER" id="PTHR30157">
    <property type="entry name" value="FERRIC REDUCTASE, NADPH-DEPENDENT"/>
    <property type="match status" value="1"/>
</dbReference>
<gene>
    <name evidence="2" type="ORF">GCM10009827_057660</name>
</gene>
<protein>
    <recommendedName>
        <fullName evidence="1">FAD-binding FR-type domain-containing protein</fullName>
    </recommendedName>
</protein>
<organism evidence="2 3">
    <name type="scientific">Dactylosporangium maewongense</name>
    <dbReference type="NCBI Taxonomy" id="634393"/>
    <lineage>
        <taxon>Bacteria</taxon>
        <taxon>Bacillati</taxon>
        <taxon>Actinomycetota</taxon>
        <taxon>Actinomycetes</taxon>
        <taxon>Micromonosporales</taxon>
        <taxon>Micromonosporaceae</taxon>
        <taxon>Dactylosporangium</taxon>
    </lineage>
</organism>
<dbReference type="Pfam" id="PF08021">
    <property type="entry name" value="FAD_binding_9"/>
    <property type="match status" value="1"/>
</dbReference>
<dbReference type="PROSITE" id="PS51384">
    <property type="entry name" value="FAD_FR"/>
    <property type="match status" value="1"/>
</dbReference>
<dbReference type="InterPro" id="IPR039374">
    <property type="entry name" value="SIP_fam"/>
</dbReference>
<dbReference type="Proteomes" id="UP001501470">
    <property type="component" value="Unassembled WGS sequence"/>
</dbReference>
<comment type="caution">
    <text evidence="2">The sequence shown here is derived from an EMBL/GenBank/DDBJ whole genome shotgun (WGS) entry which is preliminary data.</text>
</comment>
<accession>A0ABP4LXY4</accession>
<evidence type="ECO:0000259" key="1">
    <source>
        <dbReference type="PROSITE" id="PS51384"/>
    </source>
</evidence>
<proteinExistence type="predicted"/>